<dbReference type="GO" id="GO:0004523">
    <property type="term" value="F:RNA-DNA hybrid ribonuclease activity"/>
    <property type="evidence" value="ECO:0007669"/>
    <property type="project" value="InterPro"/>
</dbReference>
<accession>A0A834SWE1</accession>
<reference evidence="2" key="1">
    <citation type="submission" date="2020-09" db="EMBL/GenBank/DDBJ databases">
        <title>Genome-Enabled Discovery of Anthraquinone Biosynthesis in Senna tora.</title>
        <authorList>
            <person name="Kang S.-H."/>
            <person name="Pandey R.P."/>
            <person name="Lee C.-M."/>
            <person name="Sim J.-S."/>
            <person name="Jeong J.-T."/>
            <person name="Choi B.-S."/>
            <person name="Jung M."/>
            <person name="Ginzburg D."/>
            <person name="Zhao K."/>
            <person name="Won S.Y."/>
            <person name="Oh T.-J."/>
            <person name="Yu Y."/>
            <person name="Kim N.-H."/>
            <person name="Lee O.R."/>
            <person name="Lee T.-H."/>
            <person name="Bashyal P."/>
            <person name="Kim T.-S."/>
            <person name="Lee W.-H."/>
            <person name="Kawkins C."/>
            <person name="Kim C.-K."/>
            <person name="Kim J.S."/>
            <person name="Ahn B.O."/>
            <person name="Rhee S.Y."/>
            <person name="Sohng J.K."/>
        </authorList>
    </citation>
    <scope>NUCLEOTIDE SEQUENCE</scope>
    <source>
        <tissue evidence="2">Leaf</tissue>
    </source>
</reference>
<evidence type="ECO:0000313" key="3">
    <source>
        <dbReference type="Proteomes" id="UP000634136"/>
    </source>
</evidence>
<gene>
    <name evidence="2" type="ORF">G2W53_036954</name>
</gene>
<name>A0A834SWE1_9FABA</name>
<proteinExistence type="predicted"/>
<organism evidence="2 3">
    <name type="scientific">Senna tora</name>
    <dbReference type="NCBI Taxonomy" id="362788"/>
    <lineage>
        <taxon>Eukaryota</taxon>
        <taxon>Viridiplantae</taxon>
        <taxon>Streptophyta</taxon>
        <taxon>Embryophyta</taxon>
        <taxon>Tracheophyta</taxon>
        <taxon>Spermatophyta</taxon>
        <taxon>Magnoliopsida</taxon>
        <taxon>eudicotyledons</taxon>
        <taxon>Gunneridae</taxon>
        <taxon>Pentapetalae</taxon>
        <taxon>rosids</taxon>
        <taxon>fabids</taxon>
        <taxon>Fabales</taxon>
        <taxon>Fabaceae</taxon>
        <taxon>Caesalpinioideae</taxon>
        <taxon>Cassia clade</taxon>
        <taxon>Senna</taxon>
    </lineage>
</organism>
<dbReference type="OrthoDB" id="686025at2759"/>
<feature type="domain" description="RNase H type-1" evidence="1">
    <location>
        <begin position="4"/>
        <end position="51"/>
    </location>
</feature>
<comment type="caution">
    <text evidence="2">The sequence shown here is derived from an EMBL/GenBank/DDBJ whole genome shotgun (WGS) entry which is preliminary data.</text>
</comment>
<protein>
    <recommendedName>
        <fullName evidence="1">RNase H type-1 domain-containing protein</fullName>
    </recommendedName>
</protein>
<dbReference type="GO" id="GO:0003676">
    <property type="term" value="F:nucleic acid binding"/>
    <property type="evidence" value="ECO:0007669"/>
    <property type="project" value="InterPro"/>
</dbReference>
<sequence>MCVGAFSCKAPAMRDAALMEAMGMKKGIEIASDGGISHLIVESDAKPVVDIGVAKASVPSNKLLNRRFKCTTNTVVDAALECRRSYHPVVSHKLMFVTRCLAVVIDAEANVPLNHILGLIHDI</sequence>
<dbReference type="Proteomes" id="UP000634136">
    <property type="component" value="Unassembled WGS sequence"/>
</dbReference>
<dbReference type="EMBL" id="JAAIUW010000011">
    <property type="protein sequence ID" value="KAF7810211.1"/>
    <property type="molecule type" value="Genomic_DNA"/>
</dbReference>
<dbReference type="Pfam" id="PF13456">
    <property type="entry name" value="RVT_3"/>
    <property type="match status" value="1"/>
</dbReference>
<dbReference type="InterPro" id="IPR002156">
    <property type="entry name" value="RNaseH_domain"/>
</dbReference>
<evidence type="ECO:0000259" key="1">
    <source>
        <dbReference type="Pfam" id="PF13456"/>
    </source>
</evidence>
<dbReference type="AlphaFoldDB" id="A0A834SWE1"/>
<evidence type="ECO:0000313" key="2">
    <source>
        <dbReference type="EMBL" id="KAF7810211.1"/>
    </source>
</evidence>
<keyword evidence="3" id="KW-1185">Reference proteome</keyword>